<proteinExistence type="predicted"/>
<sequence length="114" mass="12566">MITFKNSLSVAFPKYRASAIKNQHPGLRCTRSLSSHFSDEQLEVDCAFMIHKLGKCGSKAPLAPESTCIISDDKANLQPVNVNLPLSKPLSSSKNTEYDVDRCKNNKLDHMEGG</sequence>
<organism evidence="2 3">
    <name type="scientific">Batrachochytrium dendrobatidis (strain JEL423)</name>
    <dbReference type="NCBI Taxonomy" id="403673"/>
    <lineage>
        <taxon>Eukaryota</taxon>
        <taxon>Fungi</taxon>
        <taxon>Fungi incertae sedis</taxon>
        <taxon>Chytridiomycota</taxon>
        <taxon>Chytridiomycota incertae sedis</taxon>
        <taxon>Chytridiomycetes</taxon>
        <taxon>Rhizophydiales</taxon>
        <taxon>Rhizophydiales incertae sedis</taxon>
        <taxon>Batrachochytrium</taxon>
    </lineage>
</organism>
<evidence type="ECO:0000313" key="3">
    <source>
        <dbReference type="Proteomes" id="UP000077115"/>
    </source>
</evidence>
<feature type="compositionally biased region" description="Low complexity" evidence="1">
    <location>
        <begin position="84"/>
        <end position="94"/>
    </location>
</feature>
<evidence type="ECO:0000313" key="2">
    <source>
        <dbReference type="EMBL" id="OAJ43701.1"/>
    </source>
</evidence>
<feature type="region of interest" description="Disordered" evidence="1">
    <location>
        <begin position="84"/>
        <end position="114"/>
    </location>
</feature>
<dbReference type="AlphaFoldDB" id="A0A177WW54"/>
<reference evidence="2 3" key="2">
    <citation type="submission" date="2016-05" db="EMBL/GenBank/DDBJ databases">
        <title>Lineage-specific infection strategies underlie the spectrum of fungal disease in amphibians.</title>
        <authorList>
            <person name="Cuomo C.A."/>
            <person name="Farrer R.A."/>
            <person name="James T."/>
            <person name="Longcore J."/>
            <person name="Birren B."/>
        </authorList>
    </citation>
    <scope>NUCLEOTIDE SEQUENCE [LARGE SCALE GENOMIC DNA]</scope>
    <source>
        <strain evidence="2 3">JEL423</strain>
    </source>
</reference>
<dbReference type="EMBL" id="DS022310">
    <property type="protein sequence ID" value="OAJ43701.1"/>
    <property type="molecule type" value="Genomic_DNA"/>
</dbReference>
<gene>
    <name evidence="2" type="ORF">BDEG_27032</name>
</gene>
<evidence type="ECO:0000256" key="1">
    <source>
        <dbReference type="SAM" id="MobiDB-lite"/>
    </source>
</evidence>
<accession>A0A177WW54</accession>
<dbReference type="Proteomes" id="UP000077115">
    <property type="component" value="Unassembled WGS sequence"/>
</dbReference>
<protein>
    <submittedName>
        <fullName evidence="2">Uncharacterized protein</fullName>
    </submittedName>
</protein>
<reference evidence="2 3" key="1">
    <citation type="submission" date="2006-10" db="EMBL/GenBank/DDBJ databases">
        <title>The Genome Sequence of Batrachochytrium dendrobatidis JEL423.</title>
        <authorList>
            <consortium name="The Broad Institute Genome Sequencing Platform"/>
            <person name="Birren B."/>
            <person name="Lander E."/>
            <person name="Galagan J."/>
            <person name="Cuomo C."/>
            <person name="Devon K."/>
            <person name="Jaffe D."/>
            <person name="Butler J."/>
            <person name="Alvarez P."/>
            <person name="Gnerre S."/>
            <person name="Grabherr M."/>
            <person name="Kleber M."/>
            <person name="Mauceli E."/>
            <person name="Brockman W."/>
            <person name="Young S."/>
            <person name="LaButti K."/>
            <person name="Sykes S."/>
            <person name="DeCaprio D."/>
            <person name="Crawford M."/>
            <person name="Koehrsen M."/>
            <person name="Engels R."/>
            <person name="Montgomery P."/>
            <person name="Pearson M."/>
            <person name="Howarth C."/>
            <person name="Larson L."/>
            <person name="White J."/>
            <person name="O'Leary S."/>
            <person name="Kodira C."/>
            <person name="Zeng Q."/>
            <person name="Yandava C."/>
            <person name="Alvarado L."/>
            <person name="Longcore J."/>
            <person name="James T."/>
        </authorList>
    </citation>
    <scope>NUCLEOTIDE SEQUENCE [LARGE SCALE GENOMIC DNA]</scope>
    <source>
        <strain evidence="2 3">JEL423</strain>
    </source>
</reference>
<dbReference type="VEuPathDB" id="FungiDB:BDEG_27032"/>
<feature type="compositionally biased region" description="Basic and acidic residues" evidence="1">
    <location>
        <begin position="96"/>
        <end position="114"/>
    </location>
</feature>
<name>A0A177WW54_BATDL</name>